<dbReference type="Pfam" id="PF00455">
    <property type="entry name" value="DeoRC"/>
    <property type="match status" value="1"/>
</dbReference>
<dbReference type="InterPro" id="IPR036388">
    <property type="entry name" value="WH-like_DNA-bd_sf"/>
</dbReference>
<organism evidence="4 5">
    <name type="scientific">Chromobacterium vaccinii</name>
    <dbReference type="NCBI Taxonomy" id="1108595"/>
    <lineage>
        <taxon>Bacteria</taxon>
        <taxon>Pseudomonadati</taxon>
        <taxon>Pseudomonadota</taxon>
        <taxon>Betaproteobacteria</taxon>
        <taxon>Neisseriales</taxon>
        <taxon>Chromobacteriaceae</taxon>
        <taxon>Chromobacterium</taxon>
    </lineage>
</organism>
<dbReference type="PROSITE" id="PS51000">
    <property type="entry name" value="HTH_DEOR_2"/>
    <property type="match status" value="1"/>
</dbReference>
<protein>
    <submittedName>
        <fullName evidence="4">DeoR family transcriptional regulator</fullName>
    </submittedName>
</protein>
<dbReference type="RefSeq" id="WP_046168450.1">
    <property type="nucleotide sequence ID" value="NZ_CP017707.1"/>
</dbReference>
<evidence type="ECO:0000256" key="2">
    <source>
        <dbReference type="ARBA" id="ARBA00023015"/>
    </source>
</evidence>
<dbReference type="InterPro" id="IPR050313">
    <property type="entry name" value="Carb_Metab_HTH_regulators"/>
</dbReference>
<dbReference type="SMART" id="SM00420">
    <property type="entry name" value="HTH_DEOR"/>
    <property type="match status" value="1"/>
</dbReference>
<dbReference type="Gene3D" id="3.40.50.1360">
    <property type="match status" value="1"/>
</dbReference>
<dbReference type="AlphaFoldDB" id="A0A1D9LLR6"/>
<accession>A0A1D9LLR6</accession>
<sequence>MSKERASANQPSGRHQYIREQLRLHGRVSAGELAAVLGVSEDSIRRDLRELAADGACQRVYGGAIALTPNRHGFLQRRHENTERKARLASAAVRLLKPGQFVFLDGGTTNLEIARALPEQLPLTVATNSIPIAAALFGQKQLSVLVLGGSLNHQSGDALGTTATRMLDTMRPDICFLGTCSVDGELGVGTVMADEAAFKRHLVEQCGHTVLAVTNEKLDTASPFIVAPLSDIGTLIIEPDADPIRRAHLEAGGAPLLIAD</sequence>
<keyword evidence="3" id="KW-0804">Transcription</keyword>
<dbReference type="InterPro" id="IPR037171">
    <property type="entry name" value="NagB/RpiA_transferase-like"/>
</dbReference>
<dbReference type="GO" id="GO:0003700">
    <property type="term" value="F:DNA-binding transcription factor activity"/>
    <property type="evidence" value="ECO:0007669"/>
    <property type="project" value="InterPro"/>
</dbReference>
<evidence type="ECO:0000313" key="5">
    <source>
        <dbReference type="Proteomes" id="UP000178776"/>
    </source>
</evidence>
<dbReference type="Pfam" id="PF08220">
    <property type="entry name" value="HTH_DeoR"/>
    <property type="match status" value="1"/>
</dbReference>
<dbReference type="STRING" id="1108595.BKX93_20815"/>
<dbReference type="InterPro" id="IPR001034">
    <property type="entry name" value="DeoR_HTH"/>
</dbReference>
<reference evidence="4 5" key="1">
    <citation type="submission" date="2016-10" db="EMBL/GenBank/DDBJ databases">
        <title>Chromobacterium muskegensis sp. nov., an insecticidal bacterium isolated from Sphagnum bogs.</title>
        <authorList>
            <person name="Sparks M.E."/>
            <person name="Blackburn M.B."/>
            <person name="Gundersen-Rindal D.E."/>
            <person name="Mitchell A."/>
            <person name="Farrar R."/>
            <person name="Kuhar D."/>
        </authorList>
    </citation>
    <scope>NUCLEOTIDE SEQUENCE [LARGE SCALE GENOMIC DNA]</scope>
    <source>
        <strain evidence="4 5">21-1</strain>
    </source>
</reference>
<gene>
    <name evidence="4" type="ORF">BKX93_20815</name>
</gene>
<dbReference type="Gene3D" id="1.10.10.10">
    <property type="entry name" value="Winged helix-like DNA-binding domain superfamily/Winged helix DNA-binding domain"/>
    <property type="match status" value="1"/>
</dbReference>
<dbReference type="SMART" id="SM01134">
    <property type="entry name" value="DeoRC"/>
    <property type="match status" value="1"/>
</dbReference>
<dbReference type="Proteomes" id="UP000178776">
    <property type="component" value="Chromosome"/>
</dbReference>
<evidence type="ECO:0000256" key="1">
    <source>
        <dbReference type="ARBA" id="ARBA00022491"/>
    </source>
</evidence>
<proteinExistence type="predicted"/>
<dbReference type="InterPro" id="IPR014036">
    <property type="entry name" value="DeoR-like_C"/>
</dbReference>
<evidence type="ECO:0000256" key="3">
    <source>
        <dbReference type="ARBA" id="ARBA00023163"/>
    </source>
</evidence>
<dbReference type="PANTHER" id="PTHR30363:SF4">
    <property type="entry name" value="GLYCEROL-3-PHOSPHATE REGULON REPRESSOR"/>
    <property type="match status" value="1"/>
</dbReference>
<dbReference type="KEGG" id="cvc:BKX93_20815"/>
<dbReference type="PANTHER" id="PTHR30363">
    <property type="entry name" value="HTH-TYPE TRANSCRIPTIONAL REGULATOR SRLR-RELATED"/>
    <property type="match status" value="1"/>
</dbReference>
<name>A0A1D9LLR6_9NEIS</name>
<dbReference type="EMBL" id="CP017707">
    <property type="protein sequence ID" value="AOZ52205.1"/>
    <property type="molecule type" value="Genomic_DNA"/>
</dbReference>
<dbReference type="SUPFAM" id="SSF100950">
    <property type="entry name" value="NagB/RpiA/CoA transferase-like"/>
    <property type="match status" value="1"/>
</dbReference>
<dbReference type="PRINTS" id="PR00037">
    <property type="entry name" value="HTHLACR"/>
</dbReference>
<dbReference type="GeneID" id="68843644"/>
<evidence type="ECO:0000313" key="4">
    <source>
        <dbReference type="EMBL" id="AOZ52205.1"/>
    </source>
</evidence>
<dbReference type="InterPro" id="IPR036390">
    <property type="entry name" value="WH_DNA-bd_sf"/>
</dbReference>
<keyword evidence="1" id="KW-0678">Repressor</keyword>
<dbReference type="SUPFAM" id="SSF46785">
    <property type="entry name" value="Winged helix' DNA-binding domain"/>
    <property type="match status" value="1"/>
</dbReference>
<keyword evidence="2" id="KW-0805">Transcription regulation</keyword>